<feature type="transmembrane region" description="Helical" evidence="8">
    <location>
        <begin position="69"/>
        <end position="90"/>
    </location>
</feature>
<dbReference type="GO" id="GO:0033214">
    <property type="term" value="P:siderophore-iron import into cell"/>
    <property type="evidence" value="ECO:0007669"/>
    <property type="project" value="TreeGrafter"/>
</dbReference>
<keyword evidence="5 8" id="KW-0812">Transmembrane</keyword>
<dbReference type="GO" id="GO:0022857">
    <property type="term" value="F:transmembrane transporter activity"/>
    <property type="evidence" value="ECO:0007669"/>
    <property type="project" value="InterPro"/>
</dbReference>
<sequence length="675" mass="72406">MNTAVLENRRTNLPFFMVTVFTVMGLILCLIHWTVPYSQGLGLLLNTVFHYDVTDYQHLIVHLTYLPRLAIAILCGFSLAVAGCIMQFVLRNPIASPTTLGVASGAELGMILGILLIPANIATTGLLMPVGMLLNSHFFPAFLGGSLATALVFILSAKRGFSPVHMVLAGMVISLFFGSLNTMLLLLNEQQLTRVFVWGAGTLNQNGWSSVTTLLPLVIVPSVFLLLLERPLSSLLLGDSVASSIGVNVKTIKVVCLVLAISMTASVVSEVGLIGFIGIVAPAIARMLRVRTLRWQILVSGVLGSVMLLLADLIIQPFSGVGGELLPTGAMTALIGAPFLLWLLNRKVMQSDLRAREESHTHYQTRHLAKIACVLVPLLIMAFVWVLFIGKDSQGWNVAHSLSILELRVPRALVAMFAGVGLAIAGTAIQRVSTNPMASPEILGISSGAALALVIGAVLGIAVERHEQMLLGTAGALLVTGIIWWMGRKQNFAPTQMLLTGIALSAGLDAFLRIAMSSGQDNVTALITWLSGSTYLVAMSDVYLMLVGVVILGAFSLICHRWFDLIGLGEISATSVGIDCRKVRGLLLLLVAMMTTLCTIVIGPLSFIGLLAPHLARSLHQYKASNQLITASLLGGILMLLADWLGRTLWFPWQFPAGLLASLIGGGYFLYLMRK</sequence>
<feature type="transmembrane region" description="Helical" evidence="8">
    <location>
        <begin position="240"/>
        <end position="261"/>
    </location>
</feature>
<keyword evidence="3" id="KW-0813">Transport</keyword>
<evidence type="ECO:0000256" key="2">
    <source>
        <dbReference type="ARBA" id="ARBA00007935"/>
    </source>
</evidence>
<evidence type="ECO:0000256" key="6">
    <source>
        <dbReference type="ARBA" id="ARBA00022989"/>
    </source>
</evidence>
<comment type="caution">
    <text evidence="9">The sequence shown here is derived from an EMBL/GenBank/DDBJ whole genome shotgun (WGS) entry which is preliminary data.</text>
</comment>
<feature type="transmembrane region" description="Helical" evidence="8">
    <location>
        <begin position="12"/>
        <end position="35"/>
    </location>
</feature>
<feature type="transmembrane region" description="Helical" evidence="8">
    <location>
        <begin position="498"/>
        <end position="516"/>
    </location>
</feature>
<feature type="transmembrane region" description="Helical" evidence="8">
    <location>
        <begin position="651"/>
        <end position="672"/>
    </location>
</feature>
<organism evidence="9 10">
    <name type="scientific">Vibrio genomosp. F10</name>
    <dbReference type="NCBI Taxonomy" id="723171"/>
    <lineage>
        <taxon>Bacteria</taxon>
        <taxon>Pseudomonadati</taxon>
        <taxon>Pseudomonadota</taxon>
        <taxon>Gammaproteobacteria</taxon>
        <taxon>Vibrionales</taxon>
        <taxon>Vibrionaceae</taxon>
        <taxon>Vibrio</taxon>
    </lineage>
</organism>
<protein>
    <submittedName>
        <fullName evidence="9">Fe3+-hydroxamate ABC transporter permease FhuB</fullName>
    </submittedName>
</protein>
<dbReference type="InterPro" id="IPR037294">
    <property type="entry name" value="ABC_BtuC-like"/>
</dbReference>
<reference evidence="10" key="1">
    <citation type="submission" date="2016-06" db="EMBL/GenBank/DDBJ databases">
        <authorList>
            <person name="Hehemann J.-H."/>
            <person name="Arevalo P."/>
            <person name="Datta M.S."/>
            <person name="Polz M.F."/>
        </authorList>
    </citation>
    <scope>NUCLEOTIDE SEQUENCE [LARGE SCALE GENOMIC DNA]</scope>
    <source>
        <strain evidence="10">9CSC122</strain>
    </source>
</reference>
<evidence type="ECO:0000256" key="5">
    <source>
        <dbReference type="ARBA" id="ARBA00022692"/>
    </source>
</evidence>
<feature type="transmembrane region" description="Helical" evidence="8">
    <location>
        <begin position="138"/>
        <end position="155"/>
    </location>
</feature>
<dbReference type="GO" id="GO:0005886">
    <property type="term" value="C:plasma membrane"/>
    <property type="evidence" value="ECO:0007669"/>
    <property type="project" value="UniProtKB-SubCell"/>
</dbReference>
<dbReference type="PANTHER" id="PTHR30472:SF37">
    <property type="entry name" value="FE(3+) DICITRATE TRANSPORT SYSTEM PERMEASE PROTEIN FECD-RELATED"/>
    <property type="match status" value="1"/>
</dbReference>
<proteinExistence type="inferred from homology"/>
<evidence type="ECO:0000256" key="8">
    <source>
        <dbReference type="SAM" id="Phobius"/>
    </source>
</evidence>
<feature type="transmembrane region" description="Helical" evidence="8">
    <location>
        <begin position="297"/>
        <end position="319"/>
    </location>
</feature>
<evidence type="ECO:0000256" key="3">
    <source>
        <dbReference type="ARBA" id="ARBA00022448"/>
    </source>
</evidence>
<keyword evidence="4" id="KW-1003">Cell membrane</keyword>
<keyword evidence="7 8" id="KW-0472">Membrane</keyword>
<dbReference type="EMBL" id="MAJZ01000581">
    <property type="protein sequence ID" value="OCH75011.1"/>
    <property type="molecule type" value="Genomic_DNA"/>
</dbReference>
<feature type="transmembrane region" description="Helical" evidence="8">
    <location>
        <begin position="111"/>
        <end position="132"/>
    </location>
</feature>
<dbReference type="RefSeq" id="WP_065576982.1">
    <property type="nucleotide sequence ID" value="NZ_JBNGCH010000581.1"/>
</dbReference>
<feature type="transmembrane region" description="Helical" evidence="8">
    <location>
        <begin position="469"/>
        <end position="486"/>
    </location>
</feature>
<comment type="subcellular location">
    <subcellularLocation>
        <location evidence="1">Cell membrane</location>
        <topology evidence="1">Multi-pass membrane protein</topology>
    </subcellularLocation>
</comment>
<keyword evidence="6 8" id="KW-1133">Transmembrane helix</keyword>
<feature type="transmembrane region" description="Helical" evidence="8">
    <location>
        <begin position="325"/>
        <end position="344"/>
    </location>
</feature>
<comment type="similarity">
    <text evidence="2">Belongs to the binding-protein-dependent transport system permease family. FecCD subfamily.</text>
</comment>
<feature type="transmembrane region" description="Helical" evidence="8">
    <location>
        <begin position="207"/>
        <end position="228"/>
    </location>
</feature>
<dbReference type="CDD" id="cd06550">
    <property type="entry name" value="TM_ABC_iron-siderophores_like"/>
    <property type="match status" value="2"/>
</dbReference>
<feature type="transmembrane region" description="Helical" evidence="8">
    <location>
        <begin position="267"/>
        <end position="285"/>
    </location>
</feature>
<dbReference type="Proteomes" id="UP000093173">
    <property type="component" value="Unassembled WGS sequence"/>
</dbReference>
<feature type="transmembrane region" description="Helical" evidence="8">
    <location>
        <begin position="167"/>
        <end position="187"/>
    </location>
</feature>
<feature type="transmembrane region" description="Helical" evidence="8">
    <location>
        <begin position="543"/>
        <end position="563"/>
    </location>
</feature>
<evidence type="ECO:0000313" key="9">
    <source>
        <dbReference type="EMBL" id="OCH75011.1"/>
    </source>
</evidence>
<dbReference type="Pfam" id="PF01032">
    <property type="entry name" value="FecCD"/>
    <property type="match status" value="2"/>
</dbReference>
<gene>
    <name evidence="9" type="ORF">A6E14_11750</name>
</gene>
<dbReference type="Gene3D" id="1.10.3470.10">
    <property type="entry name" value="ABC transporter involved in vitamin B12 uptake, BtuC"/>
    <property type="match status" value="2"/>
</dbReference>
<dbReference type="AlphaFoldDB" id="A0A1B9QY06"/>
<feature type="transmembrane region" description="Helical" evidence="8">
    <location>
        <begin position="583"/>
        <end position="612"/>
    </location>
</feature>
<accession>A0A1B9QY06</accession>
<dbReference type="SUPFAM" id="SSF81345">
    <property type="entry name" value="ABC transporter involved in vitamin B12 uptake, BtuC"/>
    <property type="match status" value="2"/>
</dbReference>
<keyword evidence="10" id="KW-1185">Reference proteome</keyword>
<feature type="transmembrane region" description="Helical" evidence="8">
    <location>
        <begin position="368"/>
        <end position="389"/>
    </location>
</feature>
<evidence type="ECO:0000313" key="10">
    <source>
        <dbReference type="Proteomes" id="UP000093173"/>
    </source>
</evidence>
<dbReference type="NCBIfam" id="NF007866">
    <property type="entry name" value="PRK10577.1-2"/>
    <property type="match status" value="1"/>
</dbReference>
<feature type="transmembrane region" description="Helical" evidence="8">
    <location>
        <begin position="409"/>
        <end position="430"/>
    </location>
</feature>
<evidence type="ECO:0000256" key="4">
    <source>
        <dbReference type="ARBA" id="ARBA00022475"/>
    </source>
</evidence>
<name>A0A1B9QY06_9VIBR</name>
<evidence type="ECO:0000256" key="7">
    <source>
        <dbReference type="ARBA" id="ARBA00023136"/>
    </source>
</evidence>
<dbReference type="InterPro" id="IPR000522">
    <property type="entry name" value="ABC_transptr_permease_BtuC"/>
</dbReference>
<evidence type="ECO:0000256" key="1">
    <source>
        <dbReference type="ARBA" id="ARBA00004651"/>
    </source>
</evidence>
<feature type="transmembrane region" description="Helical" evidence="8">
    <location>
        <begin position="442"/>
        <end position="463"/>
    </location>
</feature>
<dbReference type="PANTHER" id="PTHR30472">
    <property type="entry name" value="FERRIC ENTEROBACTIN TRANSPORT SYSTEM PERMEASE PROTEIN"/>
    <property type="match status" value="1"/>
</dbReference>